<protein>
    <recommendedName>
        <fullName evidence="4">ABC transporter permease</fullName>
    </recommendedName>
</protein>
<accession>A0ABY9JUH0</accession>
<feature type="transmembrane region" description="Helical" evidence="1">
    <location>
        <begin position="309"/>
        <end position="327"/>
    </location>
</feature>
<feature type="transmembrane region" description="Helical" evidence="1">
    <location>
        <begin position="375"/>
        <end position="398"/>
    </location>
</feature>
<dbReference type="Proteomes" id="UP001197974">
    <property type="component" value="Chromosome"/>
</dbReference>
<sequence length="495" mass="57878">MQITTISKMILRMWKNRYVALVKRFPLAGLLPIIFPIVLYIAFNQLYNYFKVQVSDLLGFENGDIVFEFIGNIGVFSFFAMLCSTLILWQWGIRETINHPILEHLPVRKGKWMIGQMFLILVIMWIIFNVMFLPFVYVFLNEYNLSLVNKSLITVLFSLLILIAITWSFIWQQMIDILSKLLASRTNASFQRILHSSLLLLSMVMSFGLLSAIYVYDLSKDWIPGFLFSRILVDIVDLNSQGIMLSLYLVLMFIGSVVLSYLFIYIDSFVSLDEVASYVPLRRLRFGKVKFWTITKSEIKRIVRNEETLLNVSLSLLLLWGMGWIIILNDWRMYFTIYLDSLFYGLPVVLSVVSLQSRGADQNINDFIRTMPINAFQYVLGKIVVYLTVLPLFSYLIYTLILISIDSYQYSMETMISFYLYQIMLYLVAYTVGTFFPKQNGGQLSQMLLFFLFSLPVILGFQYIQDFSFMYWIIAFVICSLYFFLVKNEKREGLS</sequence>
<feature type="transmembrane region" description="Helical" evidence="1">
    <location>
        <begin position="118"/>
        <end position="140"/>
    </location>
</feature>
<evidence type="ECO:0000313" key="3">
    <source>
        <dbReference type="Proteomes" id="UP001197974"/>
    </source>
</evidence>
<keyword evidence="1" id="KW-0472">Membrane</keyword>
<feature type="transmembrane region" description="Helical" evidence="1">
    <location>
        <begin position="243"/>
        <end position="264"/>
    </location>
</feature>
<feature type="transmembrane region" description="Helical" evidence="1">
    <location>
        <begin position="448"/>
        <end position="464"/>
    </location>
</feature>
<evidence type="ECO:0000313" key="2">
    <source>
        <dbReference type="EMBL" id="WLR43030.1"/>
    </source>
</evidence>
<keyword evidence="3" id="KW-1185">Reference proteome</keyword>
<feature type="transmembrane region" description="Helical" evidence="1">
    <location>
        <begin position="152"/>
        <end position="172"/>
    </location>
</feature>
<feature type="transmembrane region" description="Helical" evidence="1">
    <location>
        <begin position="470"/>
        <end position="486"/>
    </location>
</feature>
<reference evidence="2 3" key="1">
    <citation type="submission" date="2023-06" db="EMBL/GenBank/DDBJ databases">
        <title>Five Gram-positive bacteria isolated from mangrove sediments in Shenzhen, Guangdong, China.</title>
        <authorList>
            <person name="Yu S."/>
            <person name="Zheng W."/>
            <person name="Huang Y."/>
        </authorList>
    </citation>
    <scope>NUCLEOTIDE SEQUENCE [LARGE SCALE GENOMIC DNA]</scope>
    <source>
        <strain evidence="2 3">SaN35-3</strain>
    </source>
</reference>
<evidence type="ECO:0000256" key="1">
    <source>
        <dbReference type="SAM" id="Phobius"/>
    </source>
</evidence>
<feature type="transmembrane region" description="Helical" evidence="1">
    <location>
        <begin position="333"/>
        <end position="355"/>
    </location>
</feature>
<dbReference type="RefSeq" id="WP_226538848.1">
    <property type="nucleotide sequence ID" value="NZ_CP129013.1"/>
</dbReference>
<dbReference type="EMBL" id="CP129013">
    <property type="protein sequence ID" value="WLR43030.1"/>
    <property type="molecule type" value="Genomic_DNA"/>
</dbReference>
<name>A0ABY9JUH0_9BACI</name>
<gene>
    <name evidence="2" type="ORF">LC087_02075</name>
</gene>
<proteinExistence type="predicted"/>
<feature type="transmembrane region" description="Helical" evidence="1">
    <location>
        <begin position="193"/>
        <end position="216"/>
    </location>
</feature>
<organism evidence="2 3">
    <name type="scientific">Bacillus carboniphilus</name>
    <dbReference type="NCBI Taxonomy" id="86663"/>
    <lineage>
        <taxon>Bacteria</taxon>
        <taxon>Bacillati</taxon>
        <taxon>Bacillota</taxon>
        <taxon>Bacilli</taxon>
        <taxon>Bacillales</taxon>
        <taxon>Bacillaceae</taxon>
        <taxon>Bacillus</taxon>
    </lineage>
</organism>
<feature type="transmembrane region" description="Helical" evidence="1">
    <location>
        <begin position="65"/>
        <end position="89"/>
    </location>
</feature>
<feature type="transmembrane region" description="Helical" evidence="1">
    <location>
        <begin position="21"/>
        <end position="43"/>
    </location>
</feature>
<keyword evidence="1" id="KW-1133">Transmembrane helix</keyword>
<feature type="transmembrane region" description="Helical" evidence="1">
    <location>
        <begin position="418"/>
        <end position="436"/>
    </location>
</feature>
<keyword evidence="1" id="KW-0812">Transmembrane</keyword>
<evidence type="ECO:0008006" key="4">
    <source>
        <dbReference type="Google" id="ProtNLM"/>
    </source>
</evidence>